<dbReference type="SUPFAM" id="SSF56672">
    <property type="entry name" value="DNA/RNA polymerases"/>
    <property type="match status" value="1"/>
</dbReference>
<dbReference type="InterPro" id="IPR043502">
    <property type="entry name" value="DNA/RNA_pol_sf"/>
</dbReference>
<evidence type="ECO:0000313" key="2">
    <source>
        <dbReference type="Proteomes" id="UP000325315"/>
    </source>
</evidence>
<organism evidence="1 2">
    <name type="scientific">Gossypium australe</name>
    <dbReference type="NCBI Taxonomy" id="47621"/>
    <lineage>
        <taxon>Eukaryota</taxon>
        <taxon>Viridiplantae</taxon>
        <taxon>Streptophyta</taxon>
        <taxon>Embryophyta</taxon>
        <taxon>Tracheophyta</taxon>
        <taxon>Spermatophyta</taxon>
        <taxon>Magnoliopsida</taxon>
        <taxon>eudicotyledons</taxon>
        <taxon>Gunneridae</taxon>
        <taxon>Pentapetalae</taxon>
        <taxon>rosids</taxon>
        <taxon>malvids</taxon>
        <taxon>Malvales</taxon>
        <taxon>Malvaceae</taxon>
        <taxon>Malvoideae</taxon>
        <taxon>Gossypium</taxon>
    </lineage>
</organism>
<dbReference type="InterPro" id="IPR043128">
    <property type="entry name" value="Rev_trsase/Diguanyl_cyclase"/>
</dbReference>
<accession>A0A5B6WMN6</accession>
<dbReference type="EMBL" id="SMMG02000002">
    <property type="protein sequence ID" value="KAA3483131.1"/>
    <property type="molecule type" value="Genomic_DNA"/>
</dbReference>
<proteinExistence type="predicted"/>
<name>A0A5B6WMN6_9ROSI</name>
<gene>
    <name evidence="1" type="ORF">EPI10_005327</name>
</gene>
<protein>
    <submittedName>
        <fullName evidence="1">Integrase, catalytic core</fullName>
    </submittedName>
</protein>
<reference evidence="2" key="1">
    <citation type="journal article" date="2019" name="Plant Biotechnol. J.">
        <title>Genome sequencing of the Australian wild diploid species Gossypium australe highlights disease resistance and delayed gland morphogenesis.</title>
        <authorList>
            <person name="Cai Y."/>
            <person name="Cai X."/>
            <person name="Wang Q."/>
            <person name="Wang P."/>
            <person name="Zhang Y."/>
            <person name="Cai C."/>
            <person name="Xu Y."/>
            <person name="Wang K."/>
            <person name="Zhou Z."/>
            <person name="Wang C."/>
            <person name="Geng S."/>
            <person name="Li B."/>
            <person name="Dong Q."/>
            <person name="Hou Y."/>
            <person name="Wang H."/>
            <person name="Ai P."/>
            <person name="Liu Z."/>
            <person name="Yi F."/>
            <person name="Sun M."/>
            <person name="An G."/>
            <person name="Cheng J."/>
            <person name="Zhang Y."/>
            <person name="Shi Q."/>
            <person name="Xie Y."/>
            <person name="Shi X."/>
            <person name="Chang Y."/>
            <person name="Huang F."/>
            <person name="Chen Y."/>
            <person name="Hong S."/>
            <person name="Mi L."/>
            <person name="Sun Q."/>
            <person name="Zhang L."/>
            <person name="Zhou B."/>
            <person name="Peng R."/>
            <person name="Zhang X."/>
            <person name="Liu F."/>
        </authorList>
    </citation>
    <scope>NUCLEOTIDE SEQUENCE [LARGE SCALE GENOMIC DNA]</scope>
    <source>
        <strain evidence="2">cv. PA1801</strain>
    </source>
</reference>
<sequence>MYFWGHVGQISKLYRNYHRCVPKRRLHYIVRFISYLTEKCDLIFRLLKKHDIGVWDEECQKTFEKVKHYLSNARMLMPPHPNKPLIL</sequence>
<dbReference type="AlphaFoldDB" id="A0A5B6WMN6"/>
<dbReference type="Proteomes" id="UP000325315">
    <property type="component" value="Unassembled WGS sequence"/>
</dbReference>
<dbReference type="Gene3D" id="3.30.70.270">
    <property type="match status" value="1"/>
</dbReference>
<comment type="caution">
    <text evidence="1">The sequence shown here is derived from an EMBL/GenBank/DDBJ whole genome shotgun (WGS) entry which is preliminary data.</text>
</comment>
<keyword evidence="2" id="KW-1185">Reference proteome</keyword>
<evidence type="ECO:0000313" key="1">
    <source>
        <dbReference type="EMBL" id="KAA3483131.1"/>
    </source>
</evidence>
<dbReference type="OrthoDB" id="1730907at2759"/>